<feature type="domain" description="Replication initiator A N-terminal" evidence="2">
    <location>
        <begin position="14"/>
        <end position="88"/>
    </location>
</feature>
<accession>A0A2W7MYF1</accession>
<evidence type="ECO:0000313" key="4">
    <source>
        <dbReference type="Proteomes" id="UP000248646"/>
    </source>
</evidence>
<dbReference type="InterPro" id="IPR010724">
    <property type="entry name" value="RepA_N"/>
</dbReference>
<dbReference type="Proteomes" id="UP000248646">
    <property type="component" value="Unassembled WGS sequence"/>
</dbReference>
<evidence type="ECO:0000313" key="3">
    <source>
        <dbReference type="EMBL" id="PZX02380.1"/>
    </source>
</evidence>
<feature type="region of interest" description="Disordered" evidence="1">
    <location>
        <begin position="258"/>
        <end position="298"/>
    </location>
</feature>
<evidence type="ECO:0000259" key="2">
    <source>
        <dbReference type="Pfam" id="PF06970"/>
    </source>
</evidence>
<gene>
    <name evidence="3" type="ORF">C7437_11219</name>
</gene>
<evidence type="ECO:0000256" key="1">
    <source>
        <dbReference type="SAM" id="MobiDB-lite"/>
    </source>
</evidence>
<comment type="caution">
    <text evidence="3">The sequence shown here is derived from an EMBL/GenBank/DDBJ whole genome shotgun (WGS) entry which is preliminary data.</text>
</comment>
<sequence length="312" mass="36135">MTNTFKITEQVAERFYRLPKVFFTNCRYKKMSNDAKIAYALLQDRLELSIKNDWFDEEGSIFFLYGNEQLGEILNCSKPTVIKIKKELQKCELLSEKRMGLSKSNRLYLLKPVADMEDVRALTSEVDTLQSLEPQQKLNILTSRSQNSLLQEVKIFNTNDTDFSDTDLNDTEVSIHHMVVELEIPTSLKDVLMQNQIRLMDDNIEIKDIERHYKAHAGILTDYQYASALQYSLEKTPGKIKSISARLTKALKDKQKWLSEQKQGSSKNAREEIVPDWFNEHKGERGKGDQGIDTLSDEMQLERDQLLQELKG</sequence>
<keyword evidence="4" id="KW-1185">Reference proteome</keyword>
<organism evidence="3 4">
    <name type="scientific">Psychrobacillus insolitus</name>
    <dbReference type="NCBI Taxonomy" id="1461"/>
    <lineage>
        <taxon>Bacteria</taxon>
        <taxon>Bacillati</taxon>
        <taxon>Bacillota</taxon>
        <taxon>Bacilli</taxon>
        <taxon>Bacillales</taxon>
        <taxon>Bacillaceae</taxon>
        <taxon>Psychrobacillus</taxon>
    </lineage>
</organism>
<name>A0A2W7MYF1_9BACI</name>
<dbReference type="Pfam" id="PF06970">
    <property type="entry name" value="RepA_N"/>
    <property type="match status" value="1"/>
</dbReference>
<feature type="compositionally biased region" description="Basic and acidic residues" evidence="1">
    <location>
        <begin position="268"/>
        <end position="290"/>
    </location>
</feature>
<reference evidence="3 4" key="1">
    <citation type="submission" date="2018-06" db="EMBL/GenBank/DDBJ databases">
        <title>Genomic Encyclopedia of Type Strains, Phase IV (KMG-IV): sequencing the most valuable type-strain genomes for metagenomic binning, comparative biology and taxonomic classification.</title>
        <authorList>
            <person name="Goeker M."/>
        </authorList>
    </citation>
    <scope>NUCLEOTIDE SEQUENCE [LARGE SCALE GENOMIC DNA]</scope>
    <source>
        <strain evidence="3 4">DSM 5</strain>
    </source>
</reference>
<proteinExistence type="predicted"/>
<dbReference type="RefSeq" id="WP_111440919.1">
    <property type="nucleotide sequence ID" value="NZ_QKZI01000012.1"/>
</dbReference>
<dbReference type="OrthoDB" id="1695311at2"/>
<dbReference type="EMBL" id="QKZI01000012">
    <property type="protein sequence ID" value="PZX02380.1"/>
    <property type="molecule type" value="Genomic_DNA"/>
</dbReference>
<dbReference type="AlphaFoldDB" id="A0A2W7MYF1"/>
<protein>
    <submittedName>
        <fullName evidence="3">Replication initiator protein A</fullName>
    </submittedName>
</protein>